<organism evidence="1 2">
    <name type="scientific">Trichonephila clavipes</name>
    <name type="common">Golden silk orbweaver</name>
    <name type="synonym">Nephila clavipes</name>
    <dbReference type="NCBI Taxonomy" id="2585209"/>
    <lineage>
        <taxon>Eukaryota</taxon>
        <taxon>Metazoa</taxon>
        <taxon>Ecdysozoa</taxon>
        <taxon>Arthropoda</taxon>
        <taxon>Chelicerata</taxon>
        <taxon>Arachnida</taxon>
        <taxon>Araneae</taxon>
        <taxon>Araneomorphae</taxon>
        <taxon>Entelegynae</taxon>
        <taxon>Araneoidea</taxon>
        <taxon>Nephilidae</taxon>
        <taxon>Trichonephila</taxon>
    </lineage>
</organism>
<gene>
    <name evidence="1" type="primary">Ky</name>
    <name evidence="1" type="ORF">TNCV_1357521</name>
</gene>
<sequence length="214" mass="24967">MKSFIPLEKLFPGVKVCTRHKQAATCLPSMSQTYFIGFILRKPIRFESSRLTTEPARCGLQLSSIQNKLSLIPPMLPVDPNYKRRTGTNSSLSQERTMNDFVQSTAWFTDHTGKFQQKLNEHFFLTDPDTMIWTHYPYDEMENNYSRWQLLDVIVSLEEFNALPKVTPYFFDYNMKIRSRPQNPVVFKGSDPPILTNGVPFEEQKKPVIRIQHL</sequence>
<reference evidence="1" key="1">
    <citation type="submission" date="2020-08" db="EMBL/GenBank/DDBJ databases">
        <title>Multicomponent nature underlies the extraordinary mechanical properties of spider dragline silk.</title>
        <authorList>
            <person name="Kono N."/>
            <person name="Nakamura H."/>
            <person name="Mori M."/>
            <person name="Yoshida Y."/>
            <person name="Ohtoshi R."/>
            <person name="Malay A.D."/>
            <person name="Moran D.A.P."/>
            <person name="Tomita M."/>
            <person name="Numata K."/>
            <person name="Arakawa K."/>
        </authorList>
    </citation>
    <scope>NUCLEOTIDE SEQUENCE</scope>
</reference>
<dbReference type="InterPro" id="IPR053041">
    <property type="entry name" value="Transglut-like_Superfamily_Mod"/>
</dbReference>
<dbReference type="PANTHER" id="PTHR47020">
    <property type="entry name" value="HILLARIN"/>
    <property type="match status" value="1"/>
</dbReference>
<evidence type="ECO:0000313" key="2">
    <source>
        <dbReference type="Proteomes" id="UP000887159"/>
    </source>
</evidence>
<protein>
    <submittedName>
        <fullName evidence="1">Kyphoscoliosis peptidase</fullName>
    </submittedName>
</protein>
<name>A0A8X6SH50_TRICX</name>
<dbReference type="PANTHER" id="PTHR47020:SF1">
    <property type="entry name" value="HILLARIN"/>
    <property type="match status" value="1"/>
</dbReference>
<proteinExistence type="predicted"/>
<evidence type="ECO:0000313" key="1">
    <source>
        <dbReference type="EMBL" id="GFY08346.1"/>
    </source>
</evidence>
<dbReference type="AlphaFoldDB" id="A0A8X6SH50"/>
<comment type="caution">
    <text evidence="1">The sequence shown here is derived from an EMBL/GenBank/DDBJ whole genome shotgun (WGS) entry which is preliminary data.</text>
</comment>
<dbReference type="EMBL" id="BMAU01021280">
    <property type="protein sequence ID" value="GFY08346.1"/>
    <property type="molecule type" value="Genomic_DNA"/>
</dbReference>
<keyword evidence="2" id="KW-1185">Reference proteome</keyword>
<dbReference type="Proteomes" id="UP000887159">
    <property type="component" value="Unassembled WGS sequence"/>
</dbReference>
<accession>A0A8X6SH50</accession>